<dbReference type="Gene3D" id="2.60.40.4060">
    <property type="entry name" value="Reeler domain"/>
    <property type="match status" value="1"/>
</dbReference>
<keyword evidence="2" id="KW-1185">Reference proteome</keyword>
<proteinExistence type="predicted"/>
<dbReference type="NCBIfam" id="NF041895">
    <property type="entry name" value="choice_anch_V"/>
    <property type="match status" value="1"/>
</dbReference>
<reference evidence="2" key="1">
    <citation type="submission" date="2018-05" db="EMBL/GenBank/DDBJ databases">
        <authorList>
            <person name="Liu B.-T."/>
        </authorList>
    </citation>
    <scope>NUCLEOTIDE SEQUENCE [LARGE SCALE GENOMIC DNA]</scope>
    <source>
        <strain evidence="2">WD6-1</strain>
    </source>
</reference>
<evidence type="ECO:0008006" key="3">
    <source>
        <dbReference type="Google" id="ProtNLM"/>
    </source>
</evidence>
<comment type="caution">
    <text evidence="1">The sequence shown here is derived from an EMBL/GenBank/DDBJ whole genome shotgun (WGS) entry which is preliminary data.</text>
</comment>
<name>A0A2U2BSN2_9PROT</name>
<evidence type="ECO:0000313" key="1">
    <source>
        <dbReference type="EMBL" id="PWE17019.1"/>
    </source>
</evidence>
<dbReference type="InterPro" id="IPR042307">
    <property type="entry name" value="Reeler_sf"/>
</dbReference>
<evidence type="ECO:0000313" key="2">
    <source>
        <dbReference type="Proteomes" id="UP000245168"/>
    </source>
</evidence>
<dbReference type="Proteomes" id="UP000245168">
    <property type="component" value="Unassembled WGS sequence"/>
</dbReference>
<protein>
    <recommendedName>
        <fullName evidence="3">Reelin domain-containing protein</fullName>
    </recommendedName>
</protein>
<dbReference type="AlphaFoldDB" id="A0A2U2BSN2"/>
<organism evidence="1 2">
    <name type="scientific">Marinicauda salina</name>
    <dbReference type="NCBI Taxonomy" id="2135793"/>
    <lineage>
        <taxon>Bacteria</taxon>
        <taxon>Pseudomonadati</taxon>
        <taxon>Pseudomonadota</taxon>
        <taxon>Alphaproteobacteria</taxon>
        <taxon>Maricaulales</taxon>
        <taxon>Maricaulaceae</taxon>
        <taxon>Marinicauda</taxon>
    </lineage>
</organism>
<accession>A0A2U2BSN2</accession>
<gene>
    <name evidence="1" type="ORF">DDZ18_09955</name>
</gene>
<dbReference type="EMBL" id="QEXV01000004">
    <property type="protein sequence ID" value="PWE17019.1"/>
    <property type="molecule type" value="Genomic_DNA"/>
</dbReference>
<sequence>MVWALAGLAPALAYPDGAPWGHTGASGEGTCQSCHGAQDAVRSSTRIILEGLPEAIEPGARYALTIRLDAPAEIRGFQIAATDAGGADAGGFAAVDETVEADGARARSVSPASEWMLAWTAPEVAPSSLVFSVAMVAGNDDASPFGDVVHLRRFTIGE</sequence>